<name>A0A7S1ET14_9RHOD</name>
<evidence type="ECO:0000256" key="2">
    <source>
        <dbReference type="SAM" id="MobiDB-lite"/>
    </source>
</evidence>
<evidence type="ECO:0000256" key="1">
    <source>
        <dbReference type="SAM" id="Coils"/>
    </source>
</evidence>
<protein>
    <recommendedName>
        <fullName evidence="5">Transmembrane protein</fullName>
    </recommendedName>
</protein>
<sequence>MDRWRKFVFYSFVFVVVFGLVFVCEIGYGAPTGSDKKGGSSSSMSSENGETMSENERKSMMESQQKKMESHQKKAEMHHENHEFVLDEMNTIMQSLNGTLADTLMKIKKKEMEWDKIKKEAHSSMDDKMKLQRQLEVAEKEKAALQKVHLETKHKMDEIMEAIVQERKSKEELMAKLYNMSSTSAEREALYRNEHDDKIRLSRKLIDLERHLVDAQKDLKDKTLRRDLVKVAVSIGNFLESPRTESFLKASFSRLFSESERLEEALESALQKEVELIVDKKHAGFVATALAWIFLLAPIVLLQQIFVRINRRLSVRMYVLALYIAQLLLCVTCAVFSVVWKADPVAVLSSASDYSVNSYVITLFLLLLMILAPIMFSLLFLSAITAASSLERLVYLLQIVAYFVMAKDVKHYVWDPLIHSRKSYVSIPAVIYASHAVSFACMTYLCLRSRSVADCDDLTRGVSAVVNSVEMRLPSSATTDFDTEKDD</sequence>
<feature type="region of interest" description="Disordered" evidence="2">
    <location>
        <begin position="33"/>
        <end position="74"/>
    </location>
</feature>
<evidence type="ECO:0008006" key="5">
    <source>
        <dbReference type="Google" id="ProtNLM"/>
    </source>
</evidence>
<proteinExistence type="predicted"/>
<feature type="coiled-coil region" evidence="1">
    <location>
        <begin position="121"/>
        <end position="225"/>
    </location>
</feature>
<keyword evidence="3" id="KW-0472">Membrane</keyword>
<evidence type="ECO:0000313" key="4">
    <source>
        <dbReference type="EMBL" id="CAD8822730.1"/>
    </source>
</evidence>
<feature type="transmembrane region" description="Helical" evidence="3">
    <location>
        <begin position="425"/>
        <end position="447"/>
    </location>
</feature>
<organism evidence="4">
    <name type="scientific">Timspurckia oligopyrenoides</name>
    <dbReference type="NCBI Taxonomy" id="708627"/>
    <lineage>
        <taxon>Eukaryota</taxon>
        <taxon>Rhodophyta</taxon>
        <taxon>Bangiophyceae</taxon>
        <taxon>Porphyridiales</taxon>
        <taxon>Porphyridiaceae</taxon>
        <taxon>Timspurckia</taxon>
    </lineage>
</organism>
<accession>A0A7S1ET14</accession>
<feature type="transmembrane region" description="Helical" evidence="3">
    <location>
        <begin position="318"/>
        <end position="339"/>
    </location>
</feature>
<reference evidence="4" key="1">
    <citation type="submission" date="2021-01" db="EMBL/GenBank/DDBJ databases">
        <authorList>
            <person name="Corre E."/>
            <person name="Pelletier E."/>
            <person name="Niang G."/>
            <person name="Scheremetjew M."/>
            <person name="Finn R."/>
            <person name="Kale V."/>
            <person name="Holt S."/>
            <person name="Cochrane G."/>
            <person name="Meng A."/>
            <person name="Brown T."/>
            <person name="Cohen L."/>
        </authorList>
    </citation>
    <scope>NUCLEOTIDE SEQUENCE</scope>
    <source>
        <strain evidence="4">CCMP3278</strain>
    </source>
</reference>
<dbReference type="EMBL" id="HBFP01009931">
    <property type="protein sequence ID" value="CAD8822730.1"/>
    <property type="molecule type" value="Transcribed_RNA"/>
</dbReference>
<feature type="compositionally biased region" description="Low complexity" evidence="2">
    <location>
        <begin position="39"/>
        <end position="52"/>
    </location>
</feature>
<dbReference type="AlphaFoldDB" id="A0A7S1ET14"/>
<keyword evidence="3" id="KW-1133">Transmembrane helix</keyword>
<feature type="compositionally biased region" description="Basic and acidic residues" evidence="2">
    <location>
        <begin position="54"/>
        <end position="74"/>
    </location>
</feature>
<keyword evidence="1" id="KW-0175">Coiled coil</keyword>
<evidence type="ECO:0000256" key="3">
    <source>
        <dbReference type="SAM" id="Phobius"/>
    </source>
</evidence>
<feature type="transmembrane region" description="Helical" evidence="3">
    <location>
        <begin position="7"/>
        <end position="28"/>
    </location>
</feature>
<keyword evidence="3" id="KW-0812">Transmembrane</keyword>
<feature type="transmembrane region" description="Helical" evidence="3">
    <location>
        <begin position="393"/>
        <end position="413"/>
    </location>
</feature>
<feature type="transmembrane region" description="Helical" evidence="3">
    <location>
        <begin position="359"/>
        <end position="381"/>
    </location>
</feature>
<gene>
    <name evidence="4" type="ORF">TOLI1172_LOCUS7126</name>
</gene>
<feature type="transmembrane region" description="Helical" evidence="3">
    <location>
        <begin position="283"/>
        <end position="306"/>
    </location>
</feature>